<dbReference type="Proteomes" id="UP001646157">
    <property type="component" value="Unassembled WGS sequence"/>
</dbReference>
<evidence type="ECO:0000313" key="3">
    <source>
        <dbReference type="Proteomes" id="UP001646157"/>
    </source>
</evidence>
<protein>
    <submittedName>
        <fullName evidence="2">HSP20 family molecular chaperone IbpA</fullName>
    </submittedName>
</protein>
<reference evidence="2 3" key="1">
    <citation type="submission" date="2021-01" db="EMBL/GenBank/DDBJ databases">
        <title>Genomic Encyclopedia of Type Strains, Phase IV (KMG-IV): sequencing the most valuable type-strain genomes for metagenomic binning, comparative biology and taxonomic classification.</title>
        <authorList>
            <person name="Goeker M."/>
        </authorList>
    </citation>
    <scope>NUCLEOTIDE SEQUENCE [LARGE SCALE GENOMIC DNA]</scope>
    <source>
        <strain evidence="2 3">DSM 24834</strain>
    </source>
</reference>
<comment type="caution">
    <text evidence="2">The sequence shown here is derived from an EMBL/GenBank/DDBJ whole genome shotgun (WGS) entry which is preliminary data.</text>
</comment>
<feature type="region of interest" description="Disordered" evidence="1">
    <location>
        <begin position="55"/>
        <end position="77"/>
    </location>
</feature>
<dbReference type="EMBL" id="JAFBDZ010000001">
    <property type="protein sequence ID" value="MBM7584142.1"/>
    <property type="molecule type" value="Genomic_DNA"/>
</dbReference>
<dbReference type="SUPFAM" id="SSF49764">
    <property type="entry name" value="HSP20-like chaperones"/>
    <property type="match status" value="1"/>
</dbReference>
<gene>
    <name evidence="2" type="ORF">JOC86_000679</name>
</gene>
<accession>A0ABS2N8G2</accession>
<organism evidence="2 3">
    <name type="scientific">Rossellomorea pakistanensis</name>
    <dbReference type="NCBI Taxonomy" id="992288"/>
    <lineage>
        <taxon>Bacteria</taxon>
        <taxon>Bacillati</taxon>
        <taxon>Bacillota</taxon>
        <taxon>Bacilli</taxon>
        <taxon>Bacillales</taxon>
        <taxon>Bacillaceae</taxon>
        <taxon>Rossellomorea</taxon>
    </lineage>
</organism>
<dbReference type="Gene3D" id="2.60.40.790">
    <property type="match status" value="1"/>
</dbReference>
<sequence>MFPWNMFSPFKKDQSGMMNGMNPKDIDQYVQGMMKQMIPKEWQGIMNPQEMMKSGSSFMSDMNNSGGTSDGENQKQHAQIQANVFETFEDVFIRIKLPSEELATQMRVFHTSNQAIIENIPELGERQVITLPSLVKKKGSTAQYKDGILEIKIPKSVDMQYTEVDVSEKY</sequence>
<dbReference type="CDD" id="cd06464">
    <property type="entry name" value="ACD_sHsps-like"/>
    <property type="match status" value="1"/>
</dbReference>
<dbReference type="RefSeq" id="WP_205168331.1">
    <property type="nucleotide sequence ID" value="NZ_JAFBDZ010000001.1"/>
</dbReference>
<name>A0ABS2N8G2_9BACI</name>
<evidence type="ECO:0000313" key="2">
    <source>
        <dbReference type="EMBL" id="MBM7584142.1"/>
    </source>
</evidence>
<keyword evidence="3" id="KW-1185">Reference proteome</keyword>
<proteinExistence type="predicted"/>
<dbReference type="InterPro" id="IPR008978">
    <property type="entry name" value="HSP20-like_chaperone"/>
</dbReference>
<evidence type="ECO:0000256" key="1">
    <source>
        <dbReference type="SAM" id="MobiDB-lite"/>
    </source>
</evidence>